<sequence>MFSSRTYNCLKFHSSIPFYRQTPFKCSKIRYRSFHVSPRSNLPSATQLLDAQCTTIQVLFDSAHNSGLSWAFILPLSAVIVRSLIVLPFLTLPSRFAQQRQLDAQPIIQARSRNYNERLKKSPLADKPLQMKKAALTMRRQMQKKMAKDWGFQFWRTNIHFLQLPIFLTLTETIRRMIGSGSSLLGLMAEKISPRAQQYLDGNPETAIAALKESWIEPGLATEQILWLENLIEADPTSILPVTVGVMTFLTIWVGTGSHRALQKNDPNYQLPFLARVIRNGMLGFAVCIPGLTLNVPSGIMLYWLSSTTSAFLINVLLDTFQPLHMPPKPCKGAPVLPKS</sequence>
<evidence type="ECO:0000256" key="1">
    <source>
        <dbReference type="ARBA" id="ARBA00004141"/>
    </source>
</evidence>
<dbReference type="GO" id="GO:0032977">
    <property type="term" value="F:membrane insertase activity"/>
    <property type="evidence" value="ECO:0007669"/>
    <property type="project" value="InterPro"/>
</dbReference>
<dbReference type="PANTHER" id="PTHR12428:SF65">
    <property type="entry name" value="CYTOCHROME C OXIDASE ASSEMBLY PROTEIN COX18, MITOCHONDRIAL"/>
    <property type="match status" value="1"/>
</dbReference>
<dbReference type="GO" id="GO:0032979">
    <property type="term" value="P:protein insertion into mitochondrial inner membrane from matrix"/>
    <property type="evidence" value="ECO:0007669"/>
    <property type="project" value="TreeGrafter"/>
</dbReference>
<keyword evidence="4 6" id="KW-1133">Transmembrane helix</keyword>
<keyword evidence="5 6" id="KW-0472">Membrane</keyword>
<protein>
    <recommendedName>
        <fullName evidence="9">Mitochondrial export translocase Oxa2</fullName>
    </recommendedName>
</protein>
<accession>A0A9P4SFB8</accession>
<dbReference type="AlphaFoldDB" id="A0A9P4SFB8"/>
<reference evidence="7" key="1">
    <citation type="journal article" date="2020" name="Stud. Mycol.">
        <title>101 Dothideomycetes genomes: a test case for predicting lifestyles and emergence of pathogens.</title>
        <authorList>
            <person name="Haridas S."/>
            <person name="Albert R."/>
            <person name="Binder M."/>
            <person name="Bloem J."/>
            <person name="Labutti K."/>
            <person name="Salamov A."/>
            <person name="Andreopoulos B."/>
            <person name="Baker S."/>
            <person name="Barry K."/>
            <person name="Bills G."/>
            <person name="Bluhm B."/>
            <person name="Cannon C."/>
            <person name="Castanera R."/>
            <person name="Culley D."/>
            <person name="Daum C."/>
            <person name="Ezra D."/>
            <person name="Gonzalez J."/>
            <person name="Henrissat B."/>
            <person name="Kuo A."/>
            <person name="Liang C."/>
            <person name="Lipzen A."/>
            <person name="Lutzoni F."/>
            <person name="Magnuson J."/>
            <person name="Mondo S."/>
            <person name="Nolan M."/>
            <person name="Ohm R."/>
            <person name="Pangilinan J."/>
            <person name="Park H.-J."/>
            <person name="Ramirez L."/>
            <person name="Alfaro M."/>
            <person name="Sun H."/>
            <person name="Tritt A."/>
            <person name="Yoshinaga Y."/>
            <person name="Zwiers L.-H."/>
            <person name="Turgeon B."/>
            <person name="Goodwin S."/>
            <person name="Spatafora J."/>
            <person name="Crous P."/>
            <person name="Grigoriev I."/>
        </authorList>
    </citation>
    <scope>NUCLEOTIDE SEQUENCE</scope>
    <source>
        <strain evidence="7">CBS 101060</strain>
    </source>
</reference>
<evidence type="ECO:0000256" key="2">
    <source>
        <dbReference type="ARBA" id="ARBA00009877"/>
    </source>
</evidence>
<comment type="caution">
    <text evidence="7">The sequence shown here is derived from an EMBL/GenBank/DDBJ whole genome shotgun (WGS) entry which is preliminary data.</text>
</comment>
<evidence type="ECO:0000313" key="8">
    <source>
        <dbReference type="Proteomes" id="UP000799429"/>
    </source>
</evidence>
<evidence type="ECO:0000256" key="4">
    <source>
        <dbReference type="ARBA" id="ARBA00022989"/>
    </source>
</evidence>
<comment type="similarity">
    <text evidence="2">Belongs to the OXA1/ALB3/YidC family.</text>
</comment>
<gene>
    <name evidence="7" type="ORF">M501DRAFT_930036</name>
</gene>
<keyword evidence="3 6" id="KW-0812">Transmembrane</keyword>
<dbReference type="InterPro" id="IPR001708">
    <property type="entry name" value="YidC/ALB3/OXA1/COX18"/>
</dbReference>
<feature type="transmembrane region" description="Helical" evidence="6">
    <location>
        <begin position="277"/>
        <end position="294"/>
    </location>
</feature>
<evidence type="ECO:0008006" key="9">
    <source>
        <dbReference type="Google" id="ProtNLM"/>
    </source>
</evidence>
<dbReference type="PANTHER" id="PTHR12428">
    <property type="entry name" value="OXA1"/>
    <property type="match status" value="1"/>
</dbReference>
<evidence type="ECO:0000313" key="7">
    <source>
        <dbReference type="EMBL" id="KAF2840740.1"/>
    </source>
</evidence>
<organism evidence="7 8">
    <name type="scientific">Patellaria atrata CBS 101060</name>
    <dbReference type="NCBI Taxonomy" id="1346257"/>
    <lineage>
        <taxon>Eukaryota</taxon>
        <taxon>Fungi</taxon>
        <taxon>Dikarya</taxon>
        <taxon>Ascomycota</taxon>
        <taxon>Pezizomycotina</taxon>
        <taxon>Dothideomycetes</taxon>
        <taxon>Dothideomycetes incertae sedis</taxon>
        <taxon>Patellariales</taxon>
        <taxon>Patellariaceae</taxon>
        <taxon>Patellaria</taxon>
    </lineage>
</organism>
<comment type="subcellular location">
    <subcellularLocation>
        <location evidence="1">Membrane</location>
        <topology evidence="1">Multi-pass membrane protein</topology>
    </subcellularLocation>
</comment>
<dbReference type="Proteomes" id="UP000799429">
    <property type="component" value="Unassembled WGS sequence"/>
</dbReference>
<name>A0A9P4SFB8_9PEZI</name>
<feature type="transmembrane region" description="Helical" evidence="6">
    <location>
        <begin position="68"/>
        <end position="90"/>
    </location>
</feature>
<evidence type="ECO:0000256" key="5">
    <source>
        <dbReference type="ARBA" id="ARBA00023136"/>
    </source>
</evidence>
<dbReference type="GO" id="GO:0005743">
    <property type="term" value="C:mitochondrial inner membrane"/>
    <property type="evidence" value="ECO:0007669"/>
    <property type="project" value="TreeGrafter"/>
</dbReference>
<keyword evidence="8" id="KW-1185">Reference proteome</keyword>
<evidence type="ECO:0000256" key="3">
    <source>
        <dbReference type="ARBA" id="ARBA00022692"/>
    </source>
</evidence>
<dbReference type="GO" id="GO:0033617">
    <property type="term" value="P:mitochondrial respiratory chain complex IV assembly"/>
    <property type="evidence" value="ECO:0007669"/>
    <property type="project" value="TreeGrafter"/>
</dbReference>
<proteinExistence type="inferred from homology"/>
<dbReference type="EMBL" id="MU006092">
    <property type="protein sequence ID" value="KAF2840740.1"/>
    <property type="molecule type" value="Genomic_DNA"/>
</dbReference>
<evidence type="ECO:0000256" key="6">
    <source>
        <dbReference type="SAM" id="Phobius"/>
    </source>
</evidence>
<dbReference type="OrthoDB" id="2148490at2759"/>